<proteinExistence type="predicted"/>
<evidence type="ECO:0000313" key="2">
    <source>
        <dbReference type="Proteomes" id="UP001386955"/>
    </source>
</evidence>
<keyword evidence="2" id="KW-1185">Reference proteome</keyword>
<dbReference type="EMBL" id="JAYMYS010000001">
    <property type="protein sequence ID" value="KAK7409866.1"/>
    <property type="molecule type" value="Genomic_DNA"/>
</dbReference>
<evidence type="ECO:0000313" key="1">
    <source>
        <dbReference type="EMBL" id="KAK7409866.1"/>
    </source>
</evidence>
<sequence>MDFPEFEKDEGEKGGQKDAMWVIFAKDDGCIGNLGAEGDQVDKGVGGFQHATTIEGEGDKVVVKKSPEAVLYSVSHKFHVNMNWGAGHWDALDAVPPAWNLAKRIKEDLARMKLY</sequence>
<gene>
    <name evidence="1" type="ORF">VNO78_00236</name>
</gene>
<reference evidence="1 2" key="1">
    <citation type="submission" date="2024-01" db="EMBL/GenBank/DDBJ databases">
        <title>The genomes of 5 underutilized Papilionoideae crops provide insights into root nodulation and disease resistanc.</title>
        <authorList>
            <person name="Jiang F."/>
        </authorList>
    </citation>
    <scope>NUCLEOTIDE SEQUENCE [LARGE SCALE GENOMIC DNA]</scope>
    <source>
        <strain evidence="1">DUOXIRENSHENG_FW03</strain>
        <tissue evidence="1">Leaves</tissue>
    </source>
</reference>
<dbReference type="Proteomes" id="UP001386955">
    <property type="component" value="Unassembled WGS sequence"/>
</dbReference>
<accession>A0AAN9SWY2</accession>
<organism evidence="1 2">
    <name type="scientific">Psophocarpus tetragonolobus</name>
    <name type="common">Winged bean</name>
    <name type="synonym">Dolichos tetragonolobus</name>
    <dbReference type="NCBI Taxonomy" id="3891"/>
    <lineage>
        <taxon>Eukaryota</taxon>
        <taxon>Viridiplantae</taxon>
        <taxon>Streptophyta</taxon>
        <taxon>Embryophyta</taxon>
        <taxon>Tracheophyta</taxon>
        <taxon>Spermatophyta</taxon>
        <taxon>Magnoliopsida</taxon>
        <taxon>eudicotyledons</taxon>
        <taxon>Gunneridae</taxon>
        <taxon>Pentapetalae</taxon>
        <taxon>rosids</taxon>
        <taxon>fabids</taxon>
        <taxon>Fabales</taxon>
        <taxon>Fabaceae</taxon>
        <taxon>Papilionoideae</taxon>
        <taxon>50 kb inversion clade</taxon>
        <taxon>NPAAA clade</taxon>
        <taxon>indigoferoid/millettioid clade</taxon>
        <taxon>Phaseoleae</taxon>
        <taxon>Psophocarpus</taxon>
    </lineage>
</organism>
<protein>
    <submittedName>
        <fullName evidence="1">Uncharacterized protein</fullName>
    </submittedName>
</protein>
<dbReference type="AlphaFoldDB" id="A0AAN9SWY2"/>
<name>A0AAN9SWY2_PSOTE</name>
<comment type="caution">
    <text evidence="1">The sequence shown here is derived from an EMBL/GenBank/DDBJ whole genome shotgun (WGS) entry which is preliminary data.</text>
</comment>